<gene>
    <name evidence="2" type="ORF">ESB13_19215</name>
</gene>
<keyword evidence="1" id="KW-0472">Membrane</keyword>
<dbReference type="OrthoDB" id="609910at2"/>
<dbReference type="EMBL" id="SDHZ01000003">
    <property type="protein sequence ID" value="RXK81913.1"/>
    <property type="molecule type" value="Genomic_DNA"/>
</dbReference>
<keyword evidence="1" id="KW-0812">Transmembrane</keyword>
<dbReference type="Proteomes" id="UP000290545">
    <property type="component" value="Unassembled WGS sequence"/>
</dbReference>
<proteinExistence type="predicted"/>
<keyword evidence="3" id="KW-1185">Reference proteome</keyword>
<name>A0A4Q1D401_9BACT</name>
<sequence>MCVLPFMKLFIVLSIICNIFVLITFQQMKSLRNTLLLTAAAVMLVFAACKKPVPTQTKYIPKDVSFVFAANVKNLQEKLEKSKISIDSLFKKAIAESKSSASELAKWDDFKNAGVKWQSEIYVYMQSKGAMITGSNAIFGAVAAMDDKSKFQAYLKKQAPDAEIKEGSGYSYANIKGGFSIGWNSDVIVVAGAVGEKYSNNGTVNNAEAQITAAFSQKEAESVAGIPEFRELAGKKSDALVWSNSTASLAAIPMIGLTKAADLFKDCYSAATLNFEDGKITGESATYMGKALSDIVKKYDMPEVDIKALEKFPSNNIDGFISMSFQPGILVDIVKYMGVEAIANQYLASMGFSLEDIIKAFKGEFTFIASDFAIEEKPNAFLPQYKTKQPVFKMIVNAKMGDKAAYTKVTNALAAKGILVQQGNQYVPAMATGGYPVTLDEKDLYFASDSVVLQQYKAGAGKAAISDEIKNKIKGKASAVYFDFSKIIAGIPADSSYAALKAEAQATFKDFIAVSERKFDGKKIGSSFELRTGNDKENSLASIIKFVQKAVAAAETERKSRNAILDEEVTLDSLPAGDVVAPPLLEQPNK</sequence>
<feature type="transmembrane region" description="Helical" evidence="1">
    <location>
        <begin position="6"/>
        <end position="23"/>
    </location>
</feature>
<keyword evidence="1" id="KW-1133">Transmembrane helix</keyword>
<protein>
    <submittedName>
        <fullName evidence="2">DUF4836 family protein</fullName>
    </submittedName>
</protein>
<organism evidence="2 3">
    <name type="scientific">Filimonas effusa</name>
    <dbReference type="NCBI Taxonomy" id="2508721"/>
    <lineage>
        <taxon>Bacteria</taxon>
        <taxon>Pseudomonadati</taxon>
        <taxon>Bacteroidota</taxon>
        <taxon>Chitinophagia</taxon>
        <taxon>Chitinophagales</taxon>
        <taxon>Chitinophagaceae</taxon>
        <taxon>Filimonas</taxon>
    </lineage>
</organism>
<evidence type="ECO:0000313" key="3">
    <source>
        <dbReference type="Proteomes" id="UP000290545"/>
    </source>
</evidence>
<dbReference type="AlphaFoldDB" id="A0A4Q1D401"/>
<comment type="caution">
    <text evidence="2">The sequence shown here is derived from an EMBL/GenBank/DDBJ whole genome shotgun (WGS) entry which is preliminary data.</text>
</comment>
<evidence type="ECO:0000313" key="2">
    <source>
        <dbReference type="EMBL" id="RXK81913.1"/>
    </source>
</evidence>
<evidence type="ECO:0000256" key="1">
    <source>
        <dbReference type="SAM" id="Phobius"/>
    </source>
</evidence>
<accession>A0A4Q1D401</accession>
<reference evidence="2 3" key="1">
    <citation type="submission" date="2019-01" db="EMBL/GenBank/DDBJ databases">
        <title>Filimonas sp. strain TTM-71.</title>
        <authorList>
            <person name="Chen W.-M."/>
        </authorList>
    </citation>
    <scope>NUCLEOTIDE SEQUENCE [LARGE SCALE GENOMIC DNA]</scope>
    <source>
        <strain evidence="2 3">TTM-71</strain>
    </source>
</reference>